<dbReference type="Pfam" id="PF02187">
    <property type="entry name" value="GAS2"/>
    <property type="match status" value="1"/>
</dbReference>
<feature type="region of interest" description="Disordered" evidence="5">
    <location>
        <begin position="1"/>
        <end position="36"/>
    </location>
</feature>
<dbReference type="GO" id="GO:0045104">
    <property type="term" value="P:intermediate filament cytoskeleton organization"/>
    <property type="evidence" value="ECO:0007669"/>
    <property type="project" value="InterPro"/>
</dbReference>
<dbReference type="OMA" id="HEYQSEM"/>
<dbReference type="CDD" id="cd00176">
    <property type="entry name" value="SPEC"/>
    <property type="match status" value="2"/>
</dbReference>
<dbReference type="SMART" id="SM00054">
    <property type="entry name" value="EFh"/>
    <property type="match status" value="2"/>
</dbReference>
<feature type="compositionally biased region" description="Low complexity" evidence="5">
    <location>
        <begin position="717"/>
        <end position="731"/>
    </location>
</feature>
<evidence type="ECO:0000256" key="2">
    <source>
        <dbReference type="ARBA" id="ARBA00022490"/>
    </source>
</evidence>
<dbReference type="Proteomes" id="UP000014760">
    <property type="component" value="Unassembled WGS sequence"/>
</dbReference>
<dbReference type="GO" id="GO:0005882">
    <property type="term" value="C:intermediate filament"/>
    <property type="evidence" value="ECO:0007669"/>
    <property type="project" value="TreeGrafter"/>
</dbReference>
<gene>
    <name evidence="8" type="ORF">CAPTEDRAFT_225114</name>
</gene>
<organism evidence="8">
    <name type="scientific">Capitella teleta</name>
    <name type="common">Polychaete worm</name>
    <dbReference type="NCBI Taxonomy" id="283909"/>
    <lineage>
        <taxon>Eukaryota</taxon>
        <taxon>Metazoa</taxon>
        <taxon>Spiralia</taxon>
        <taxon>Lophotrochozoa</taxon>
        <taxon>Annelida</taxon>
        <taxon>Polychaeta</taxon>
        <taxon>Sedentaria</taxon>
        <taxon>Scolecida</taxon>
        <taxon>Capitellidae</taxon>
        <taxon>Capitella</taxon>
    </lineage>
</organism>
<dbReference type="Pfam" id="PF00435">
    <property type="entry name" value="Spectrin"/>
    <property type="match status" value="3"/>
</dbReference>
<feature type="compositionally biased region" description="Polar residues" evidence="5">
    <location>
        <begin position="657"/>
        <end position="668"/>
    </location>
</feature>
<evidence type="ECO:0000313" key="8">
    <source>
        <dbReference type="EMBL" id="ELT90302.1"/>
    </source>
</evidence>
<dbReference type="GO" id="GO:0005509">
    <property type="term" value="F:calcium ion binding"/>
    <property type="evidence" value="ECO:0007669"/>
    <property type="project" value="InterPro"/>
</dbReference>
<keyword evidence="4" id="KW-0206">Cytoskeleton</keyword>
<feature type="region of interest" description="Disordered" evidence="5">
    <location>
        <begin position="610"/>
        <end position="763"/>
    </location>
</feature>
<accession>R7TA06</accession>
<dbReference type="InterPro" id="IPR043197">
    <property type="entry name" value="Plakin"/>
</dbReference>
<dbReference type="PROSITE" id="PS50222">
    <property type="entry name" value="EF_HAND_2"/>
    <property type="match status" value="2"/>
</dbReference>
<dbReference type="Gene3D" id="1.20.58.60">
    <property type="match status" value="3"/>
</dbReference>
<feature type="compositionally biased region" description="Polar residues" evidence="5">
    <location>
        <begin position="617"/>
        <end position="643"/>
    </location>
</feature>
<dbReference type="InterPro" id="IPR003108">
    <property type="entry name" value="GAR_dom"/>
</dbReference>
<dbReference type="CDD" id="cd00051">
    <property type="entry name" value="EFh"/>
    <property type="match status" value="1"/>
</dbReference>
<dbReference type="GO" id="GO:0008017">
    <property type="term" value="F:microtubule binding"/>
    <property type="evidence" value="ECO:0007669"/>
    <property type="project" value="InterPro"/>
</dbReference>
<dbReference type="HOGENOM" id="CLU_021008_0_0_1"/>
<feature type="compositionally biased region" description="Polar residues" evidence="5">
    <location>
        <begin position="732"/>
        <end position="747"/>
    </location>
</feature>
<dbReference type="SUPFAM" id="SSF143575">
    <property type="entry name" value="GAS2 domain-like"/>
    <property type="match status" value="1"/>
</dbReference>
<dbReference type="EMBL" id="AMQN01003132">
    <property type="status" value="NOT_ANNOTATED_CDS"/>
    <property type="molecule type" value="Genomic_DNA"/>
</dbReference>
<dbReference type="EnsemblMetazoa" id="CapteT225114">
    <property type="protein sequence ID" value="CapteP225114"/>
    <property type="gene ID" value="CapteG225114"/>
</dbReference>
<dbReference type="SMART" id="SM00150">
    <property type="entry name" value="SPEC"/>
    <property type="match status" value="3"/>
</dbReference>
<evidence type="ECO:0000256" key="5">
    <source>
        <dbReference type="SAM" id="MobiDB-lite"/>
    </source>
</evidence>
<dbReference type="InterPro" id="IPR018247">
    <property type="entry name" value="EF_Hand_1_Ca_BS"/>
</dbReference>
<name>R7TA06_CAPTE</name>
<reference evidence="10" key="1">
    <citation type="submission" date="2012-12" db="EMBL/GenBank/DDBJ databases">
        <authorList>
            <person name="Hellsten U."/>
            <person name="Grimwood J."/>
            <person name="Chapman J.A."/>
            <person name="Shapiro H."/>
            <person name="Aerts A."/>
            <person name="Otillar R.P."/>
            <person name="Terry A.Y."/>
            <person name="Boore J.L."/>
            <person name="Simakov O."/>
            <person name="Marletaz F."/>
            <person name="Cho S.-J."/>
            <person name="Edsinger-Gonzales E."/>
            <person name="Havlak P."/>
            <person name="Kuo D.-H."/>
            <person name="Larsson T."/>
            <person name="Lv J."/>
            <person name="Arendt D."/>
            <person name="Savage R."/>
            <person name="Osoegawa K."/>
            <person name="de Jong P."/>
            <person name="Lindberg D.R."/>
            <person name="Seaver E.C."/>
            <person name="Weisblat D.A."/>
            <person name="Putnam N.H."/>
            <person name="Grigoriev I.V."/>
            <person name="Rokhsar D.S."/>
        </authorList>
    </citation>
    <scope>NUCLEOTIDE SEQUENCE</scope>
    <source>
        <strain evidence="10">I ESC-2004</strain>
    </source>
</reference>
<reference evidence="8 10" key="2">
    <citation type="journal article" date="2013" name="Nature">
        <title>Insights into bilaterian evolution from three spiralian genomes.</title>
        <authorList>
            <person name="Simakov O."/>
            <person name="Marletaz F."/>
            <person name="Cho S.J."/>
            <person name="Edsinger-Gonzales E."/>
            <person name="Havlak P."/>
            <person name="Hellsten U."/>
            <person name="Kuo D.H."/>
            <person name="Larsson T."/>
            <person name="Lv J."/>
            <person name="Arendt D."/>
            <person name="Savage R."/>
            <person name="Osoegawa K."/>
            <person name="de Jong P."/>
            <person name="Grimwood J."/>
            <person name="Chapman J.A."/>
            <person name="Shapiro H."/>
            <person name="Aerts A."/>
            <person name="Otillar R.P."/>
            <person name="Terry A.Y."/>
            <person name="Boore J.L."/>
            <person name="Grigoriev I.V."/>
            <person name="Lindberg D.R."/>
            <person name="Seaver E.C."/>
            <person name="Weisblat D.A."/>
            <person name="Putnam N.H."/>
            <person name="Rokhsar D.S."/>
        </authorList>
    </citation>
    <scope>NUCLEOTIDE SEQUENCE</scope>
    <source>
        <strain evidence="8 10">I ESC-2004</strain>
    </source>
</reference>
<dbReference type="InterPro" id="IPR002048">
    <property type="entry name" value="EF_hand_dom"/>
</dbReference>
<keyword evidence="3" id="KW-0106">Calcium</keyword>
<dbReference type="Gene3D" id="3.30.920.20">
    <property type="entry name" value="Gas2-like domain"/>
    <property type="match status" value="1"/>
</dbReference>
<dbReference type="SUPFAM" id="SSF47473">
    <property type="entry name" value="EF-hand"/>
    <property type="match status" value="1"/>
</dbReference>
<dbReference type="PROSITE" id="PS51460">
    <property type="entry name" value="GAR"/>
    <property type="match status" value="1"/>
</dbReference>
<dbReference type="SUPFAM" id="SSF46966">
    <property type="entry name" value="Spectrin repeat"/>
    <property type="match status" value="3"/>
</dbReference>
<proteinExistence type="predicted"/>
<evidence type="ECO:0008006" key="11">
    <source>
        <dbReference type="Google" id="ProtNLM"/>
    </source>
</evidence>
<dbReference type="GO" id="GO:0042060">
    <property type="term" value="P:wound healing"/>
    <property type="evidence" value="ECO:0007669"/>
    <property type="project" value="TreeGrafter"/>
</dbReference>
<reference evidence="9" key="3">
    <citation type="submission" date="2015-06" db="UniProtKB">
        <authorList>
            <consortium name="EnsemblMetazoa"/>
        </authorList>
    </citation>
    <scope>IDENTIFICATION</scope>
</reference>
<evidence type="ECO:0000313" key="10">
    <source>
        <dbReference type="Proteomes" id="UP000014760"/>
    </source>
</evidence>
<feature type="compositionally biased region" description="Low complexity" evidence="5">
    <location>
        <begin position="676"/>
        <end position="686"/>
    </location>
</feature>
<dbReference type="GO" id="GO:0005886">
    <property type="term" value="C:plasma membrane"/>
    <property type="evidence" value="ECO:0007669"/>
    <property type="project" value="UniProtKB-SubCell"/>
</dbReference>
<keyword evidence="2" id="KW-0963">Cytoplasm</keyword>
<dbReference type="InterPro" id="IPR018159">
    <property type="entry name" value="Spectrin/alpha-actinin"/>
</dbReference>
<dbReference type="Gene3D" id="1.10.238.10">
    <property type="entry name" value="EF-hand"/>
    <property type="match status" value="1"/>
</dbReference>
<sequence>MNSDSDDESCDNGEESEEDYAYSDSPSYDSPPYPALSAVEDEQSTAYAVDPDLLACHLPSIHISSPPPNRQNKLDEALLSSGRVSDALESLLEWLGKAESYLSEDQPISGDLDTVNILIEQHKAFQQELESRQGMVQLMRSSTADATVAAQLDQMGDVWERVNQLSDVRETRLQESLKLAEEFNDVVQVIRDWLPQAESELKFRALPEDEEAIIQLIDSHEKFQESLRSQQPNIEKIRFMAEEILQSCHPNAVRFVKYYLTITQTRWEQALNRSNQRSVRLQEAMRSIRGNAALVEELLAWLTEAQALLNAKEKDPIPEDLTVVEALVREHLEFHDDLSNKNKDVERLTKLVTAGNKKHLHSSQYKLNEIEAPSPRVTTLQNKWRNVWRVSVDRKKKLQDSMDHLLELESFKNFDFDLWRQRYISWIRAKKFRITDFFRRQDKDNDGAVTRKEFVEGMLVSKFPSNRTELNAVFDIFDRKGCGLLDYQEFVEALRPERQRTPRVRTGKKPITDTELITDEIEHQISHCQCRSQFKASKVGEGKYKFGDRGKLCLVRFLNSTVMVRVGGGWTTLAEFLEGNDPCRSKGRTNTELRESFILPEGAAQTRTNFAAKRRSSTPNSALNAKLSGSASSLNSMGRTSNGVFPAKHGSMARSWANLSSSGRTPSLNDRRHGPSRSPMMSPSPMAQSTPRRGTIHTPTPTSARSRPSSAKKESNGRTTPSSTGTRTPNSLRSRSPASVARSNAKSPTPRKASQIPRQNMRF</sequence>
<evidence type="ECO:0000256" key="1">
    <source>
        <dbReference type="ARBA" id="ARBA00004245"/>
    </source>
</evidence>
<feature type="domain" description="EF-hand" evidence="6">
    <location>
        <begin position="429"/>
        <end position="464"/>
    </location>
</feature>
<feature type="domain" description="GAR" evidence="7">
    <location>
        <begin position="512"/>
        <end position="584"/>
    </location>
</feature>
<dbReference type="GO" id="GO:0005198">
    <property type="term" value="F:structural molecule activity"/>
    <property type="evidence" value="ECO:0007669"/>
    <property type="project" value="TreeGrafter"/>
</dbReference>
<dbReference type="InterPro" id="IPR036534">
    <property type="entry name" value="GAR_dom_sf"/>
</dbReference>
<dbReference type="PROSITE" id="PS00018">
    <property type="entry name" value="EF_HAND_1"/>
    <property type="match status" value="1"/>
</dbReference>
<protein>
    <recommendedName>
        <fullName evidence="11">GAR domain-containing protein</fullName>
    </recommendedName>
</protein>
<comment type="subcellular location">
    <subcellularLocation>
        <location evidence="1">Cytoplasm</location>
        <location evidence="1">Cytoskeleton</location>
    </subcellularLocation>
</comment>
<dbReference type="PANTHER" id="PTHR23169">
    <property type="entry name" value="ENVOPLAKIN"/>
    <property type="match status" value="1"/>
</dbReference>
<evidence type="ECO:0000259" key="6">
    <source>
        <dbReference type="PROSITE" id="PS50222"/>
    </source>
</evidence>
<dbReference type="EMBL" id="KB310993">
    <property type="protein sequence ID" value="ELT90302.1"/>
    <property type="molecule type" value="Genomic_DNA"/>
</dbReference>
<evidence type="ECO:0000259" key="7">
    <source>
        <dbReference type="PROSITE" id="PS51460"/>
    </source>
</evidence>
<dbReference type="InterPro" id="IPR011992">
    <property type="entry name" value="EF-hand-dom_pair"/>
</dbReference>
<dbReference type="STRING" id="283909.R7TA06"/>
<dbReference type="InterPro" id="IPR002017">
    <property type="entry name" value="Spectrin_repeat"/>
</dbReference>
<evidence type="ECO:0000256" key="3">
    <source>
        <dbReference type="ARBA" id="ARBA00022837"/>
    </source>
</evidence>
<feature type="compositionally biased region" description="Acidic residues" evidence="5">
    <location>
        <begin position="1"/>
        <end position="21"/>
    </location>
</feature>
<evidence type="ECO:0000256" key="4">
    <source>
        <dbReference type="ARBA" id="ARBA00023212"/>
    </source>
</evidence>
<dbReference type="AlphaFoldDB" id="R7TA06"/>
<dbReference type="OrthoDB" id="2250192at2759"/>
<keyword evidence="10" id="KW-1185">Reference proteome</keyword>
<evidence type="ECO:0000313" key="9">
    <source>
        <dbReference type="EnsemblMetazoa" id="CapteP225114"/>
    </source>
</evidence>
<feature type="compositionally biased region" description="Low complexity" evidence="5">
    <location>
        <begin position="698"/>
        <end position="709"/>
    </location>
</feature>
<dbReference type="PANTHER" id="PTHR23169:SF23">
    <property type="entry name" value="SHORT STOP, ISOFORM H"/>
    <property type="match status" value="1"/>
</dbReference>
<dbReference type="SMART" id="SM00243">
    <property type="entry name" value="GAS2"/>
    <property type="match status" value="1"/>
</dbReference>
<dbReference type="GO" id="GO:0005737">
    <property type="term" value="C:cytoplasm"/>
    <property type="evidence" value="ECO:0007669"/>
    <property type="project" value="TreeGrafter"/>
</dbReference>
<feature type="domain" description="EF-hand" evidence="6">
    <location>
        <begin position="465"/>
        <end position="500"/>
    </location>
</feature>